<comment type="similarity">
    <text evidence="2">Belongs to the SMN family.</text>
</comment>
<keyword evidence="4" id="KW-0508">mRNA splicing</keyword>
<evidence type="ECO:0008006" key="9">
    <source>
        <dbReference type="Google" id="ProtNLM"/>
    </source>
</evidence>
<dbReference type="PANTHER" id="PTHR39267:SF1">
    <property type="entry name" value="SURVIVAL MOTOR NEURON PROTEIN"/>
    <property type="match status" value="1"/>
</dbReference>
<dbReference type="Pfam" id="PF20635">
    <property type="entry name" value="SMN_YG-box"/>
    <property type="match status" value="1"/>
</dbReference>
<comment type="caution">
    <text evidence="7">The sequence shown here is derived from an EMBL/GenBank/DDBJ whole genome shotgun (WGS) entry which is preliminary data.</text>
</comment>
<dbReference type="AlphaFoldDB" id="A0A8H3F6G8"/>
<keyword evidence="5" id="KW-0539">Nucleus</keyword>
<evidence type="ECO:0000256" key="4">
    <source>
        <dbReference type="ARBA" id="ARBA00023187"/>
    </source>
</evidence>
<keyword evidence="3" id="KW-0507">mRNA processing</keyword>
<evidence type="ECO:0000313" key="8">
    <source>
        <dbReference type="Proteomes" id="UP000664203"/>
    </source>
</evidence>
<dbReference type="EMBL" id="CAJPDR010000122">
    <property type="protein sequence ID" value="CAF9919452.1"/>
    <property type="molecule type" value="Genomic_DNA"/>
</dbReference>
<evidence type="ECO:0000256" key="1">
    <source>
        <dbReference type="ARBA" id="ARBA00004123"/>
    </source>
</evidence>
<dbReference type="GO" id="GO:0006397">
    <property type="term" value="P:mRNA processing"/>
    <property type="evidence" value="ECO:0007669"/>
    <property type="project" value="UniProtKB-KW"/>
</dbReference>
<feature type="compositionally biased region" description="Acidic residues" evidence="6">
    <location>
        <begin position="79"/>
        <end position="90"/>
    </location>
</feature>
<gene>
    <name evidence="7" type="ORF">ALECFALPRED_001166</name>
</gene>
<proteinExistence type="inferred from homology"/>
<dbReference type="GO" id="GO:0008380">
    <property type="term" value="P:RNA splicing"/>
    <property type="evidence" value="ECO:0007669"/>
    <property type="project" value="UniProtKB-KW"/>
</dbReference>
<dbReference type="GO" id="GO:0005634">
    <property type="term" value="C:nucleus"/>
    <property type="evidence" value="ECO:0007669"/>
    <property type="project" value="UniProtKB-SubCell"/>
</dbReference>
<protein>
    <recommendedName>
        <fullName evidence="9">Survival motor neuron Tudor domain-containing protein</fullName>
    </recommendedName>
</protein>
<name>A0A8H3F6G8_9LECA</name>
<dbReference type="PANTHER" id="PTHR39267">
    <property type="entry name" value="SURVIVAL MOTOR NEURON-LIKE PROTEIN 1"/>
    <property type="match status" value="1"/>
</dbReference>
<evidence type="ECO:0000256" key="5">
    <source>
        <dbReference type="ARBA" id="ARBA00023242"/>
    </source>
</evidence>
<evidence type="ECO:0000313" key="7">
    <source>
        <dbReference type="EMBL" id="CAF9919452.1"/>
    </source>
</evidence>
<keyword evidence="8" id="KW-1185">Reference proteome</keyword>
<dbReference type="Proteomes" id="UP000664203">
    <property type="component" value="Unassembled WGS sequence"/>
</dbReference>
<dbReference type="CDD" id="cd22852">
    <property type="entry name" value="SMN_C"/>
    <property type="match status" value="1"/>
</dbReference>
<evidence type="ECO:0000256" key="6">
    <source>
        <dbReference type="SAM" id="MobiDB-lite"/>
    </source>
</evidence>
<comment type="subcellular location">
    <subcellularLocation>
        <location evidence="1">Nucleus</location>
    </subcellularLocation>
</comment>
<organism evidence="7 8">
    <name type="scientific">Alectoria fallacina</name>
    <dbReference type="NCBI Taxonomy" id="1903189"/>
    <lineage>
        <taxon>Eukaryota</taxon>
        <taxon>Fungi</taxon>
        <taxon>Dikarya</taxon>
        <taxon>Ascomycota</taxon>
        <taxon>Pezizomycotina</taxon>
        <taxon>Lecanoromycetes</taxon>
        <taxon>OSLEUM clade</taxon>
        <taxon>Lecanoromycetidae</taxon>
        <taxon>Lecanorales</taxon>
        <taxon>Lecanorineae</taxon>
        <taxon>Parmeliaceae</taxon>
        <taxon>Alectoria</taxon>
    </lineage>
</organism>
<sequence length="176" mass="19723">MGKKRKLFSQAEVWDDAALLQSWDDALAEYKLYHSIHARGERVEDVMREAGTEEEDAPLTEDGLRQAAAGMQTNGISSEELEEGELEEEPGSVQTYPQRDSIEDFQGPPTNASEQKERLANVGTAVDQQEKLEMPNVIINGVKDEALKNLMMSWYYAGYYTGLYEGQQQVQSAPSK</sequence>
<dbReference type="InterPro" id="IPR047313">
    <property type="entry name" value="SMN_C"/>
</dbReference>
<dbReference type="OrthoDB" id="197400at2759"/>
<accession>A0A8H3F6G8</accession>
<dbReference type="InterPro" id="IPR040424">
    <property type="entry name" value="Smn1"/>
</dbReference>
<evidence type="ECO:0000256" key="2">
    <source>
        <dbReference type="ARBA" id="ARBA00005371"/>
    </source>
</evidence>
<reference evidence="7" key="1">
    <citation type="submission" date="2021-03" db="EMBL/GenBank/DDBJ databases">
        <authorList>
            <person name="Tagirdzhanova G."/>
        </authorList>
    </citation>
    <scope>NUCLEOTIDE SEQUENCE</scope>
</reference>
<feature type="region of interest" description="Disordered" evidence="6">
    <location>
        <begin position="74"/>
        <end position="114"/>
    </location>
</feature>
<dbReference type="CDD" id="cd22851">
    <property type="entry name" value="SMN_N"/>
    <property type="match status" value="1"/>
</dbReference>
<evidence type="ECO:0000256" key="3">
    <source>
        <dbReference type="ARBA" id="ARBA00022664"/>
    </source>
</evidence>